<dbReference type="InterPro" id="IPR050764">
    <property type="entry name" value="CbbQ/NirQ/NorQ/GpvN"/>
</dbReference>
<dbReference type="FunFam" id="3.40.50.300:FF:000640">
    <property type="entry name" value="MoxR family ATPase"/>
    <property type="match status" value="1"/>
</dbReference>
<dbReference type="GO" id="GO:0016887">
    <property type="term" value="F:ATP hydrolysis activity"/>
    <property type="evidence" value="ECO:0007669"/>
    <property type="project" value="InterPro"/>
</dbReference>
<gene>
    <name evidence="6" type="ordered locus">Clocl_1034</name>
</gene>
<evidence type="ECO:0000256" key="3">
    <source>
        <dbReference type="ARBA" id="ARBA00061607"/>
    </source>
</evidence>
<accession>G8LXK0</accession>
<keyword evidence="2" id="KW-0067">ATP-binding</keyword>
<dbReference type="KEGG" id="ccl:Clocl_1034"/>
<dbReference type="AlphaFoldDB" id="G8LXK0"/>
<dbReference type="Pfam" id="PF07726">
    <property type="entry name" value="AAA_3"/>
    <property type="match status" value="1"/>
</dbReference>
<evidence type="ECO:0000259" key="5">
    <source>
        <dbReference type="Pfam" id="PF17863"/>
    </source>
</evidence>
<protein>
    <submittedName>
        <fullName evidence="6">MoxR-like ATPase</fullName>
    </submittedName>
</protein>
<dbReference type="GO" id="GO:0005524">
    <property type="term" value="F:ATP binding"/>
    <property type="evidence" value="ECO:0007669"/>
    <property type="project" value="UniProtKB-KW"/>
</dbReference>
<dbReference type="PIRSF" id="PIRSF002849">
    <property type="entry name" value="AAA_ATPase_chaperone_MoxR_prd"/>
    <property type="match status" value="1"/>
</dbReference>
<dbReference type="eggNOG" id="COG0714">
    <property type="taxonomic scope" value="Bacteria"/>
</dbReference>
<feature type="domain" description="ATPase AAA-3" evidence="4">
    <location>
        <begin position="44"/>
        <end position="174"/>
    </location>
</feature>
<proteinExistence type="inferred from homology"/>
<dbReference type="Pfam" id="PF17863">
    <property type="entry name" value="AAA_lid_2"/>
    <property type="match status" value="1"/>
</dbReference>
<organism evidence="6 7">
    <name type="scientific">Acetivibrio clariflavus (strain DSM 19732 / NBRC 101661 / EBR45)</name>
    <name type="common">Clostridium clariflavum</name>
    <dbReference type="NCBI Taxonomy" id="720554"/>
    <lineage>
        <taxon>Bacteria</taxon>
        <taxon>Bacillati</taxon>
        <taxon>Bacillota</taxon>
        <taxon>Clostridia</taxon>
        <taxon>Eubacteriales</taxon>
        <taxon>Oscillospiraceae</taxon>
        <taxon>Acetivibrio</taxon>
    </lineage>
</organism>
<evidence type="ECO:0000256" key="2">
    <source>
        <dbReference type="ARBA" id="ARBA00022840"/>
    </source>
</evidence>
<dbReference type="CDD" id="cd00009">
    <property type="entry name" value="AAA"/>
    <property type="match status" value="1"/>
</dbReference>
<evidence type="ECO:0000256" key="1">
    <source>
        <dbReference type="ARBA" id="ARBA00022741"/>
    </source>
</evidence>
<dbReference type="SUPFAM" id="SSF52540">
    <property type="entry name" value="P-loop containing nucleoside triphosphate hydrolases"/>
    <property type="match status" value="1"/>
</dbReference>
<dbReference type="Proteomes" id="UP000005435">
    <property type="component" value="Chromosome"/>
</dbReference>
<dbReference type="InterPro" id="IPR027417">
    <property type="entry name" value="P-loop_NTPase"/>
</dbReference>
<reference evidence="7" key="1">
    <citation type="submission" date="2011-12" db="EMBL/GenBank/DDBJ databases">
        <title>Complete sequence of Clostridium clariflavum DSM 19732.</title>
        <authorList>
            <consortium name="US DOE Joint Genome Institute"/>
            <person name="Lucas S."/>
            <person name="Han J."/>
            <person name="Lapidus A."/>
            <person name="Cheng J.-F."/>
            <person name="Goodwin L."/>
            <person name="Pitluck S."/>
            <person name="Peters L."/>
            <person name="Teshima H."/>
            <person name="Detter J.C."/>
            <person name="Han C."/>
            <person name="Tapia R."/>
            <person name="Land M."/>
            <person name="Hauser L."/>
            <person name="Kyrpides N."/>
            <person name="Ivanova N."/>
            <person name="Pagani I."/>
            <person name="Kitzmiller T."/>
            <person name="Lynd L."/>
            <person name="Izquierdo J."/>
            <person name="Woyke T."/>
        </authorList>
    </citation>
    <scope>NUCLEOTIDE SEQUENCE [LARGE SCALE GENOMIC DNA]</scope>
    <source>
        <strain evidence="7">DSM 19732 / NBRC 101661 / EBR45</strain>
    </source>
</reference>
<evidence type="ECO:0000259" key="4">
    <source>
        <dbReference type="Pfam" id="PF07726"/>
    </source>
</evidence>
<dbReference type="PANTHER" id="PTHR42759">
    <property type="entry name" value="MOXR FAMILY PROTEIN"/>
    <property type="match status" value="1"/>
</dbReference>
<dbReference type="HOGENOM" id="CLU_034716_2_0_9"/>
<evidence type="ECO:0000313" key="6">
    <source>
        <dbReference type="EMBL" id="AEV67711.1"/>
    </source>
</evidence>
<dbReference type="EMBL" id="CP003065">
    <property type="protein sequence ID" value="AEV67711.1"/>
    <property type="molecule type" value="Genomic_DNA"/>
</dbReference>
<feature type="domain" description="ChlI/MoxR AAA lid" evidence="5">
    <location>
        <begin position="241"/>
        <end position="302"/>
    </location>
</feature>
<dbReference type="Gene3D" id="3.40.50.300">
    <property type="entry name" value="P-loop containing nucleotide triphosphate hydrolases"/>
    <property type="match status" value="1"/>
</dbReference>
<dbReference type="Gene3D" id="1.10.8.80">
    <property type="entry name" value="Magnesium chelatase subunit I, C-Terminal domain"/>
    <property type="match status" value="1"/>
</dbReference>
<evidence type="ECO:0000313" key="7">
    <source>
        <dbReference type="Proteomes" id="UP000005435"/>
    </source>
</evidence>
<dbReference type="PANTHER" id="PTHR42759:SF1">
    <property type="entry name" value="MAGNESIUM-CHELATASE SUBUNIT CHLD"/>
    <property type="match status" value="1"/>
</dbReference>
<keyword evidence="7" id="KW-1185">Reference proteome</keyword>
<dbReference type="InterPro" id="IPR011703">
    <property type="entry name" value="ATPase_AAA-3"/>
</dbReference>
<dbReference type="InterPro" id="IPR041628">
    <property type="entry name" value="ChlI/MoxR_AAA_lid"/>
</dbReference>
<sequence length="332" mass="37474">MCTMDIIQVQKICRTIIDEVEKVFVTSDRMLLNKVLCGFLSGGHILFEDNPGLGKTLLVKVLAKVTGCEWKRIQFTPDLMPSDILGTKIWKSNSSTFELEKGPIFTNFLLADEINRAMPKTQSALLEAMEERQVSIEGTTYPLKPPFIVMATQNPIEMEGTYPLPEAQMDRFIMKLSLGYLDSLEKECEVLKRRIEWKKDDPTNDIHPVITMDELIMLQQEAEKVFVDDNILMYITEIVRNTRTNPNVRLGASPRGALALLKLSRASALISGRDYVVPDDVKFIAVEALAHRIILHVEHIMEGRLPTAVIKSIISKIDVPKSYTRENSGGLI</sequence>
<name>G8LXK0_ACECE</name>
<dbReference type="STRING" id="720554.Clocl_1034"/>
<comment type="similarity">
    <text evidence="3">Belongs to the MoxR family.</text>
</comment>
<reference evidence="6 7" key="2">
    <citation type="journal article" date="2012" name="Stand. Genomic Sci.">
        <title>Complete Genome Sequence of Clostridium clariflavum DSM 19732.</title>
        <authorList>
            <person name="Izquierdo J.A."/>
            <person name="Goodwin L."/>
            <person name="Davenport K.W."/>
            <person name="Teshima H."/>
            <person name="Bruce D."/>
            <person name="Detter C."/>
            <person name="Tapia R."/>
            <person name="Han S."/>
            <person name="Land M."/>
            <person name="Hauser L."/>
            <person name="Jeffries C.D."/>
            <person name="Han J."/>
            <person name="Pitluck S."/>
            <person name="Nolan M."/>
            <person name="Chen A."/>
            <person name="Huntemann M."/>
            <person name="Mavromatis K."/>
            <person name="Mikhailova N."/>
            <person name="Liolios K."/>
            <person name="Woyke T."/>
            <person name="Lynd L.R."/>
        </authorList>
    </citation>
    <scope>NUCLEOTIDE SEQUENCE [LARGE SCALE GENOMIC DNA]</scope>
    <source>
        <strain evidence="7">DSM 19732 / NBRC 101661 / EBR45</strain>
    </source>
</reference>
<keyword evidence="1" id="KW-0547">Nucleotide-binding</keyword>